<evidence type="ECO:0000313" key="2">
    <source>
        <dbReference type="Proteomes" id="UP000255284"/>
    </source>
</evidence>
<dbReference type="EMBL" id="UGGQ01000006">
    <property type="protein sequence ID" value="STO16869.1"/>
    <property type="molecule type" value="Genomic_DNA"/>
</dbReference>
<accession>A0A8G2HU86</accession>
<dbReference type="GeneID" id="95082809"/>
<gene>
    <name evidence="1" type="ORF">NCTC11819_01448</name>
</gene>
<evidence type="ECO:0000313" key="1">
    <source>
        <dbReference type="EMBL" id="STO16869.1"/>
    </source>
</evidence>
<comment type="caution">
    <text evidence="1">The sequence shown here is derived from an EMBL/GenBank/DDBJ whole genome shotgun (WGS) entry which is preliminary data.</text>
</comment>
<proteinExistence type="predicted"/>
<dbReference type="AlphaFoldDB" id="A0A8G2HU86"/>
<name>A0A8G2HU86_9ACTO</name>
<dbReference type="RefSeq" id="WP_249290525.1">
    <property type="nucleotide sequence ID" value="NZ_CAMPNB010000019.1"/>
</dbReference>
<protein>
    <submittedName>
        <fullName evidence="1">Uncharacterized protein</fullName>
    </submittedName>
</protein>
<organism evidence="1 2">
    <name type="scientific">Mobiluncus mulieris</name>
    <dbReference type="NCBI Taxonomy" id="2052"/>
    <lineage>
        <taxon>Bacteria</taxon>
        <taxon>Bacillati</taxon>
        <taxon>Actinomycetota</taxon>
        <taxon>Actinomycetes</taxon>
        <taxon>Actinomycetales</taxon>
        <taxon>Actinomycetaceae</taxon>
        <taxon>Mobiluncus</taxon>
    </lineage>
</organism>
<reference evidence="1 2" key="1">
    <citation type="submission" date="2018-06" db="EMBL/GenBank/DDBJ databases">
        <authorList>
            <consortium name="Pathogen Informatics"/>
            <person name="Doyle S."/>
        </authorList>
    </citation>
    <scope>NUCLEOTIDE SEQUENCE [LARGE SCALE GENOMIC DNA]</scope>
    <source>
        <strain evidence="1 2">NCTC11819</strain>
    </source>
</reference>
<sequence length="30" mass="3428">MAVAKYWFKHDGAVPAVMNSAELEFDRKSE</sequence>
<dbReference type="Proteomes" id="UP000255284">
    <property type="component" value="Unassembled WGS sequence"/>
</dbReference>